<evidence type="ECO:0000256" key="1">
    <source>
        <dbReference type="SAM" id="Coils"/>
    </source>
</evidence>
<proteinExistence type="predicted"/>
<gene>
    <name evidence="3" type="ORF">HYH02_004323</name>
</gene>
<protein>
    <submittedName>
        <fullName evidence="3">Uncharacterized protein</fullName>
    </submittedName>
</protein>
<dbReference type="AlphaFoldDB" id="A0A836B948"/>
<evidence type="ECO:0000256" key="2">
    <source>
        <dbReference type="SAM" id="MobiDB-lite"/>
    </source>
</evidence>
<sequence>MTEPFRTPHPKEPFVQQQDWWAAVNVGSKRIEELESQSSELNGALARLAKEFGDFQKSNEKRFQDQLALQQHHNQRMAELGNELKRCKEDNTLLQAQNINMQQQLSKSSDQQAKLLARLDRMANSARQPGAQPTAAPTATTARPSAKASGAGKAPAVATSCDPAGVTELLLDAVLGLPQLIKQTVQDELSGSWTTAGRKSRGGAPATAADAPAPAPHEDRPKQQHQQHQQHQQQRYGKAGGAGTAAAVKPKAPAPAKAKAANSTGGNPNGHGQTNANGSSNCGHRKTASHSATSGERVKWVSDTKLTVTGLPSGVPAYQLGAMVTERVRELEPTHTQPVINAKHMSPLGEGASSGSAAGRRVVLEVDPMSFAVLTQRTSELPRACIPGADGQPDKPAFPAVKLHRVITPAGHTQRQLFNDVKAFLERQKREPSWCGMRLMAKRTADCSEWVPVDMGAEREKMKGEQQGPQPAA</sequence>
<keyword evidence="1" id="KW-0175">Coiled coil</keyword>
<reference evidence="3" key="1">
    <citation type="journal article" date="2020" name="bioRxiv">
        <title>Comparative genomics of Chlamydomonas.</title>
        <authorList>
            <person name="Craig R.J."/>
            <person name="Hasan A.R."/>
            <person name="Ness R.W."/>
            <person name="Keightley P.D."/>
        </authorList>
    </citation>
    <scope>NUCLEOTIDE SEQUENCE</scope>
    <source>
        <strain evidence="3">CCAP 11/173</strain>
    </source>
</reference>
<feature type="compositionally biased region" description="Low complexity" evidence="2">
    <location>
        <begin position="244"/>
        <end position="261"/>
    </location>
</feature>
<comment type="caution">
    <text evidence="3">The sequence shown here is derived from an EMBL/GenBank/DDBJ whole genome shotgun (WGS) entry which is preliminary data.</text>
</comment>
<feature type="coiled-coil region" evidence="1">
    <location>
        <begin position="31"/>
        <end position="104"/>
    </location>
</feature>
<organism evidence="3 4">
    <name type="scientific">Chlamydomonas schloesseri</name>
    <dbReference type="NCBI Taxonomy" id="2026947"/>
    <lineage>
        <taxon>Eukaryota</taxon>
        <taxon>Viridiplantae</taxon>
        <taxon>Chlorophyta</taxon>
        <taxon>core chlorophytes</taxon>
        <taxon>Chlorophyceae</taxon>
        <taxon>CS clade</taxon>
        <taxon>Chlamydomonadales</taxon>
        <taxon>Chlamydomonadaceae</taxon>
        <taxon>Chlamydomonas</taxon>
    </lineage>
</organism>
<evidence type="ECO:0000313" key="3">
    <source>
        <dbReference type="EMBL" id="KAG2451055.1"/>
    </source>
</evidence>
<feature type="compositionally biased region" description="Polar residues" evidence="2">
    <location>
        <begin position="187"/>
        <end position="197"/>
    </location>
</feature>
<feature type="compositionally biased region" description="Polar residues" evidence="2">
    <location>
        <begin position="262"/>
        <end position="282"/>
    </location>
</feature>
<keyword evidence="4" id="KW-1185">Reference proteome</keyword>
<accession>A0A836B948</accession>
<dbReference type="EMBL" id="JAEHOD010000009">
    <property type="protein sequence ID" value="KAG2451055.1"/>
    <property type="molecule type" value="Genomic_DNA"/>
</dbReference>
<feature type="region of interest" description="Disordered" evidence="2">
    <location>
        <begin position="123"/>
        <end position="159"/>
    </location>
</feature>
<feature type="region of interest" description="Disordered" evidence="2">
    <location>
        <begin position="187"/>
        <end position="297"/>
    </location>
</feature>
<dbReference type="Proteomes" id="UP000613740">
    <property type="component" value="Unassembled WGS sequence"/>
</dbReference>
<name>A0A836B948_9CHLO</name>
<feature type="compositionally biased region" description="Low complexity" evidence="2">
    <location>
        <begin position="224"/>
        <end position="234"/>
    </location>
</feature>
<evidence type="ECO:0000313" key="4">
    <source>
        <dbReference type="Proteomes" id="UP000613740"/>
    </source>
</evidence>
<feature type="compositionally biased region" description="Low complexity" evidence="2">
    <location>
        <begin position="126"/>
        <end position="158"/>
    </location>
</feature>